<name>A0ABN7QEH1_9BURK</name>
<feature type="region of interest" description="Disordered" evidence="1">
    <location>
        <begin position="128"/>
        <end position="158"/>
    </location>
</feature>
<proteinExistence type="predicted"/>
<evidence type="ECO:0000313" key="3">
    <source>
        <dbReference type="Proteomes" id="UP000672657"/>
    </source>
</evidence>
<keyword evidence="3" id="KW-1185">Reference proteome</keyword>
<protein>
    <submittedName>
        <fullName evidence="2">Uncharacterized protein</fullName>
    </submittedName>
</protein>
<accession>A0ABN7QEH1</accession>
<organism evidence="2 3">
    <name type="scientific">Cupriavidus numazuensis</name>
    <dbReference type="NCBI Taxonomy" id="221992"/>
    <lineage>
        <taxon>Bacteria</taxon>
        <taxon>Pseudomonadati</taxon>
        <taxon>Pseudomonadota</taxon>
        <taxon>Betaproteobacteria</taxon>
        <taxon>Burkholderiales</taxon>
        <taxon>Burkholderiaceae</taxon>
        <taxon>Cupriavidus</taxon>
    </lineage>
</organism>
<evidence type="ECO:0000313" key="2">
    <source>
        <dbReference type="EMBL" id="CAG2159712.1"/>
    </source>
</evidence>
<sequence>MNWLINTIQRAASVLFAPSVSQRAPKATVVGADPAKERQVVIAGIPHLFRDEDDHVAHFIAAFDHRVVATPYGDKLLPEVVPRWRPNGVHDGATVQEVAARAILDAAVPQTSRVAKALAASDVSVASVGRKPRAVPTTSLPQPASEEPVSPSKRARAERSSYDVGTLTYWGELEFPRRVAPGSREPETYKSFALKLDTPQGEKTLQGEGLKDAIAEARCKLGDRIAVKRLHKIKVAAFDQISGQPIMDRKTGEQKYWDKWVWKINLIH</sequence>
<dbReference type="EMBL" id="CAJPVI010000064">
    <property type="protein sequence ID" value="CAG2159712.1"/>
    <property type="molecule type" value="Genomic_DNA"/>
</dbReference>
<dbReference type="RefSeq" id="WP_244874165.1">
    <property type="nucleotide sequence ID" value="NZ_CAJPVI010000064.1"/>
</dbReference>
<evidence type="ECO:0000256" key="1">
    <source>
        <dbReference type="SAM" id="MobiDB-lite"/>
    </source>
</evidence>
<gene>
    <name evidence="2" type="ORF">LMG26411_06916</name>
</gene>
<reference evidence="2 3" key="1">
    <citation type="submission" date="2021-03" db="EMBL/GenBank/DDBJ databases">
        <authorList>
            <person name="Peeters C."/>
        </authorList>
    </citation>
    <scope>NUCLEOTIDE SEQUENCE [LARGE SCALE GENOMIC DNA]</scope>
    <source>
        <strain evidence="2 3">LMG 26411</strain>
    </source>
</reference>
<dbReference type="Proteomes" id="UP000672657">
    <property type="component" value="Unassembled WGS sequence"/>
</dbReference>
<comment type="caution">
    <text evidence="2">The sequence shown here is derived from an EMBL/GenBank/DDBJ whole genome shotgun (WGS) entry which is preliminary data.</text>
</comment>